<dbReference type="AlphaFoldDB" id="A0A375I4U6"/>
<feature type="region of interest" description="Disordered" evidence="1">
    <location>
        <begin position="136"/>
        <end position="157"/>
    </location>
</feature>
<organism evidence="2 3">
    <name type="scientific">Propionibacterium ruminifibrarum</name>
    <dbReference type="NCBI Taxonomy" id="1962131"/>
    <lineage>
        <taxon>Bacteria</taxon>
        <taxon>Bacillati</taxon>
        <taxon>Actinomycetota</taxon>
        <taxon>Actinomycetes</taxon>
        <taxon>Propionibacteriales</taxon>
        <taxon>Propionibacteriaceae</taxon>
        <taxon>Propionibacterium</taxon>
    </lineage>
</organism>
<evidence type="ECO:0000313" key="2">
    <source>
        <dbReference type="EMBL" id="SPF68789.1"/>
    </source>
</evidence>
<sequence>MPAPQGPATRRRIPSTMSLAAILTLAVLVAATTIRWAAGQQERERCGGQPCPQASPSTSAPSSSGQDGTTGTGGSRHGSITDPEFIAWAVADTEDNTDGFTPTKLRVGVLAETMTISGYDASSAYVIRRYSTNGFESESRSDAAEDQGPASTSMEAPLPTGAEFYERLVIHLEDVDAECPGRLEVSATSTWSQQAVYSQFCSYRLTRAWVNETQIPLPDSFSDATAISEVLDQPFAVAAPDRPVTGVVLRYGNSREGWDGCLVYQDNAEGFLVTTSHLTGGSDDAITTRWMSSRTRSWETGHELNRDEIDPTVIETIMNSTIDEHGLLTIIWSTGFEQFTIQARSGAEYALDGTRLN</sequence>
<dbReference type="RefSeq" id="WP_147385409.1">
    <property type="nucleotide sequence ID" value="NZ_OMOH01000006.1"/>
</dbReference>
<feature type="region of interest" description="Disordered" evidence="1">
    <location>
        <begin position="44"/>
        <end position="80"/>
    </location>
</feature>
<feature type="compositionally biased region" description="Low complexity" evidence="1">
    <location>
        <begin position="49"/>
        <end position="67"/>
    </location>
</feature>
<evidence type="ECO:0000256" key="1">
    <source>
        <dbReference type="SAM" id="MobiDB-lite"/>
    </source>
</evidence>
<dbReference type="OrthoDB" id="9905885at2"/>
<reference evidence="3" key="1">
    <citation type="submission" date="2018-02" db="EMBL/GenBank/DDBJ databases">
        <authorList>
            <person name="Hornung B."/>
        </authorList>
    </citation>
    <scope>NUCLEOTIDE SEQUENCE [LARGE SCALE GENOMIC DNA]</scope>
</reference>
<proteinExistence type="predicted"/>
<protein>
    <submittedName>
        <fullName evidence="2">Uncharacterized protein</fullName>
    </submittedName>
</protein>
<evidence type="ECO:0000313" key="3">
    <source>
        <dbReference type="Proteomes" id="UP000265962"/>
    </source>
</evidence>
<dbReference type="Proteomes" id="UP000265962">
    <property type="component" value="Unassembled WGS sequence"/>
</dbReference>
<gene>
    <name evidence="2" type="ORF">PROPJV5_1767</name>
</gene>
<name>A0A375I4U6_9ACTN</name>
<accession>A0A375I4U6</accession>
<dbReference type="EMBL" id="OMOH01000006">
    <property type="protein sequence ID" value="SPF68789.1"/>
    <property type="molecule type" value="Genomic_DNA"/>
</dbReference>
<keyword evidence="3" id="KW-1185">Reference proteome</keyword>